<evidence type="ECO:0000256" key="5">
    <source>
        <dbReference type="ARBA" id="ARBA00023002"/>
    </source>
</evidence>
<evidence type="ECO:0000313" key="11">
    <source>
        <dbReference type="Proteomes" id="UP001151699"/>
    </source>
</evidence>
<organism evidence="10 11">
    <name type="scientific">Pseudolycoriella hygida</name>
    <dbReference type="NCBI Taxonomy" id="35572"/>
    <lineage>
        <taxon>Eukaryota</taxon>
        <taxon>Metazoa</taxon>
        <taxon>Ecdysozoa</taxon>
        <taxon>Arthropoda</taxon>
        <taxon>Hexapoda</taxon>
        <taxon>Insecta</taxon>
        <taxon>Pterygota</taxon>
        <taxon>Neoptera</taxon>
        <taxon>Endopterygota</taxon>
        <taxon>Diptera</taxon>
        <taxon>Nematocera</taxon>
        <taxon>Sciaroidea</taxon>
        <taxon>Sciaridae</taxon>
        <taxon>Pseudolycoriella</taxon>
    </lineage>
</organism>
<evidence type="ECO:0000256" key="8">
    <source>
        <dbReference type="PIRSR" id="PIRSR602401-1"/>
    </source>
</evidence>
<keyword evidence="5 9" id="KW-0560">Oxidoreductase</keyword>
<dbReference type="GO" id="GO:0016705">
    <property type="term" value="F:oxidoreductase activity, acting on paired donors, with incorporation or reduction of molecular oxygen"/>
    <property type="evidence" value="ECO:0007669"/>
    <property type="project" value="InterPro"/>
</dbReference>
<feature type="binding site" description="axial binding residue" evidence="8">
    <location>
        <position position="414"/>
    </location>
    <ligand>
        <name>heme</name>
        <dbReference type="ChEBI" id="CHEBI:30413"/>
    </ligand>
    <ligandPart>
        <name>Fe</name>
        <dbReference type="ChEBI" id="CHEBI:18248"/>
    </ligandPart>
</feature>
<dbReference type="PROSITE" id="PS00086">
    <property type="entry name" value="CYTOCHROME_P450"/>
    <property type="match status" value="1"/>
</dbReference>
<name>A0A9Q0RYP9_9DIPT</name>
<dbReference type="Gene3D" id="1.10.630.10">
    <property type="entry name" value="Cytochrome P450"/>
    <property type="match status" value="1"/>
</dbReference>
<dbReference type="InterPro" id="IPR050196">
    <property type="entry name" value="Cytochrome_P450_Monoox"/>
</dbReference>
<dbReference type="Proteomes" id="UP001151699">
    <property type="component" value="Chromosome X"/>
</dbReference>
<comment type="similarity">
    <text evidence="2 9">Belongs to the cytochrome P450 family.</text>
</comment>
<dbReference type="AlphaFoldDB" id="A0A9Q0RYP9"/>
<dbReference type="OrthoDB" id="1470350at2759"/>
<dbReference type="InterPro" id="IPR001128">
    <property type="entry name" value="Cyt_P450"/>
</dbReference>
<dbReference type="PRINTS" id="PR00463">
    <property type="entry name" value="EP450I"/>
</dbReference>
<keyword evidence="6 8" id="KW-0408">Iron</keyword>
<reference evidence="10" key="1">
    <citation type="submission" date="2022-07" db="EMBL/GenBank/DDBJ databases">
        <authorList>
            <person name="Trinca V."/>
            <person name="Uliana J.V.C."/>
            <person name="Torres T.T."/>
            <person name="Ward R.J."/>
            <person name="Monesi N."/>
        </authorList>
    </citation>
    <scope>NUCLEOTIDE SEQUENCE</scope>
    <source>
        <strain evidence="10">HSMRA1968</strain>
        <tissue evidence="10">Whole embryos</tissue>
    </source>
</reference>
<evidence type="ECO:0000256" key="1">
    <source>
        <dbReference type="ARBA" id="ARBA00001971"/>
    </source>
</evidence>
<dbReference type="Pfam" id="PF00067">
    <property type="entry name" value="p450"/>
    <property type="match status" value="2"/>
</dbReference>
<evidence type="ECO:0000256" key="9">
    <source>
        <dbReference type="RuleBase" id="RU000461"/>
    </source>
</evidence>
<evidence type="ECO:0000256" key="3">
    <source>
        <dbReference type="ARBA" id="ARBA00022617"/>
    </source>
</evidence>
<sequence length="467" mass="52910">MFVVIITIFLVLFSFVYDYVRNKRKFDLVDEFPGPRLMPFIGNAYNYAAKSSEDVIKLILESHKTYGQSYRTKIYNEATIWTSDLKIISSILVNNTKAITKSPLYNFLKPWLGEGLLTGTGKKWRAERKVMAPMFHSKYFEYFVHVFNRHGENLVNKLKSYEDGDAVDIISLIYLTALDSICEIGCGEQIDALNNSDSEYVQAVTETINQFSSDAIRRRRAYLLDNKSKDDVGDDDVANKIVFIDLLLQGSADGKPLDDDAILDQVNTLTFNGRNSSPVAIAFVLYALGQHIDVQQTLFKEIKYVFGSDKSDPITIQQLQELPYLDSVIKEAMRLYPPIPAVARYIEEDIRLDDGRYIPAATSLAMTLFVAFRDPSAFPEPNEFNPDRFDLNGGVSSRIDPFAFIPFSSGPRNCIGQRYALLLIKTVVVQILRNYEIVSKGEAPILFPQIVLRSKNGVQIGLKNRVY</sequence>
<dbReference type="InterPro" id="IPR017972">
    <property type="entry name" value="Cyt_P450_CS"/>
</dbReference>
<dbReference type="GO" id="GO:0020037">
    <property type="term" value="F:heme binding"/>
    <property type="evidence" value="ECO:0007669"/>
    <property type="project" value="InterPro"/>
</dbReference>
<accession>A0A9Q0RYP9</accession>
<keyword evidence="3 8" id="KW-0349">Heme</keyword>
<evidence type="ECO:0000256" key="4">
    <source>
        <dbReference type="ARBA" id="ARBA00022723"/>
    </source>
</evidence>
<comment type="cofactor">
    <cofactor evidence="1 8">
        <name>heme</name>
        <dbReference type="ChEBI" id="CHEBI:30413"/>
    </cofactor>
</comment>
<proteinExistence type="inferred from homology"/>
<protein>
    <submittedName>
        <fullName evidence="10">Cytochrome P450 4d2</fullName>
    </submittedName>
</protein>
<dbReference type="GO" id="GO:0005506">
    <property type="term" value="F:iron ion binding"/>
    <property type="evidence" value="ECO:0007669"/>
    <property type="project" value="InterPro"/>
</dbReference>
<dbReference type="PANTHER" id="PTHR24291">
    <property type="entry name" value="CYTOCHROME P450 FAMILY 4"/>
    <property type="match status" value="1"/>
</dbReference>
<keyword evidence="11" id="KW-1185">Reference proteome</keyword>
<dbReference type="InterPro" id="IPR036396">
    <property type="entry name" value="Cyt_P450_sf"/>
</dbReference>
<comment type="caution">
    <text evidence="10">The sequence shown here is derived from an EMBL/GenBank/DDBJ whole genome shotgun (WGS) entry which is preliminary data.</text>
</comment>
<keyword evidence="7 9" id="KW-0503">Monooxygenase</keyword>
<dbReference type="EMBL" id="WJQU01000003">
    <property type="protein sequence ID" value="KAJ6637667.1"/>
    <property type="molecule type" value="Genomic_DNA"/>
</dbReference>
<gene>
    <name evidence="10" type="primary">Cyp4d2_1</name>
    <name evidence="10" type="ORF">Bhyg_10398</name>
</gene>
<evidence type="ECO:0000256" key="7">
    <source>
        <dbReference type="ARBA" id="ARBA00023033"/>
    </source>
</evidence>
<dbReference type="InterPro" id="IPR002401">
    <property type="entry name" value="Cyt_P450_E_grp-I"/>
</dbReference>
<dbReference type="SUPFAM" id="SSF48264">
    <property type="entry name" value="Cytochrome P450"/>
    <property type="match status" value="1"/>
</dbReference>
<keyword evidence="4 8" id="KW-0479">Metal-binding</keyword>
<dbReference type="GO" id="GO:0004497">
    <property type="term" value="F:monooxygenase activity"/>
    <property type="evidence" value="ECO:0007669"/>
    <property type="project" value="UniProtKB-KW"/>
</dbReference>
<evidence type="ECO:0000313" key="10">
    <source>
        <dbReference type="EMBL" id="KAJ6637667.1"/>
    </source>
</evidence>
<evidence type="ECO:0000256" key="2">
    <source>
        <dbReference type="ARBA" id="ARBA00010617"/>
    </source>
</evidence>
<dbReference type="PANTHER" id="PTHR24291:SF187">
    <property type="entry name" value="CYTOCHROME P450 4AE1-RELATED"/>
    <property type="match status" value="1"/>
</dbReference>
<dbReference type="PRINTS" id="PR00385">
    <property type="entry name" value="P450"/>
</dbReference>
<evidence type="ECO:0000256" key="6">
    <source>
        <dbReference type="ARBA" id="ARBA00023004"/>
    </source>
</evidence>